<keyword evidence="1" id="KW-0732">Signal</keyword>
<dbReference type="Proteomes" id="UP000016923">
    <property type="component" value="Unassembled WGS sequence"/>
</dbReference>
<name>S3BWV0_OPHP1</name>
<reference evidence="2 3" key="1">
    <citation type="journal article" date="2013" name="BMC Genomics">
        <title>The genome and transcriptome of the pine saprophyte Ophiostoma piceae, and a comparison with the bark beetle-associated pine pathogen Grosmannia clavigera.</title>
        <authorList>
            <person name="Haridas S."/>
            <person name="Wang Y."/>
            <person name="Lim L."/>
            <person name="Massoumi Alamouti S."/>
            <person name="Jackman S."/>
            <person name="Docking R."/>
            <person name="Robertson G."/>
            <person name="Birol I."/>
            <person name="Bohlmann J."/>
            <person name="Breuil C."/>
        </authorList>
    </citation>
    <scope>NUCLEOTIDE SEQUENCE [LARGE SCALE GENOMIC DNA]</scope>
    <source>
        <strain evidence="2 3">UAMH 11346</strain>
    </source>
</reference>
<evidence type="ECO:0000313" key="2">
    <source>
        <dbReference type="EMBL" id="EPE05022.1"/>
    </source>
</evidence>
<dbReference type="OMA" id="FRACATI"/>
<organism evidence="2 3">
    <name type="scientific">Ophiostoma piceae (strain UAMH 11346)</name>
    <name type="common">Sap stain fungus</name>
    <dbReference type="NCBI Taxonomy" id="1262450"/>
    <lineage>
        <taxon>Eukaryota</taxon>
        <taxon>Fungi</taxon>
        <taxon>Dikarya</taxon>
        <taxon>Ascomycota</taxon>
        <taxon>Pezizomycotina</taxon>
        <taxon>Sordariomycetes</taxon>
        <taxon>Sordariomycetidae</taxon>
        <taxon>Ophiostomatales</taxon>
        <taxon>Ophiostomataceae</taxon>
        <taxon>Ophiostoma</taxon>
    </lineage>
</organism>
<dbReference type="PANTHER" id="PTHR36182">
    <property type="entry name" value="PROTEIN, PUTATIVE (AFU_ORTHOLOGUE AFUA_6G10930)-RELATED"/>
    <property type="match status" value="1"/>
</dbReference>
<accession>S3BWV0</accession>
<keyword evidence="3" id="KW-1185">Reference proteome</keyword>
<dbReference type="STRING" id="1262450.S3BWV0"/>
<dbReference type="Gene3D" id="2.70.50.70">
    <property type="match status" value="1"/>
</dbReference>
<dbReference type="OrthoDB" id="2342176at2759"/>
<evidence type="ECO:0000313" key="3">
    <source>
        <dbReference type="Proteomes" id="UP000016923"/>
    </source>
</evidence>
<dbReference type="AlphaFoldDB" id="S3BWV0"/>
<dbReference type="GO" id="GO:0016787">
    <property type="term" value="F:hydrolase activity"/>
    <property type="evidence" value="ECO:0007669"/>
    <property type="project" value="UniProtKB-KW"/>
</dbReference>
<evidence type="ECO:0000256" key="1">
    <source>
        <dbReference type="SAM" id="SignalP"/>
    </source>
</evidence>
<sequence length="281" mass="28974">MLAYIVASLFVAAANAHMVMSNPVPYSSPQVINSPLNADGSNFPCQLSAGESLVSGSASNTFALGSEQKLAFIGQAVHGGGSCQVSITYDKNPSASSTWKVIQSIVGGCPAQNQVGNMGDNAAAVDPYTYNFTVPDNIPTGDVTLAWTWFNKIGNREMYMNCAPVTLTGTSGSESSFDSLPDMFVANVGNGCSTAQSADLIFPDPGEAVVSLNGATTTFASPVGSCQCASGLWSVAMEMAAGTTCTGGGSSSINIVASSSKHRRNAARMAARMAPRVPRRK</sequence>
<dbReference type="EMBL" id="KE148158">
    <property type="protein sequence ID" value="EPE05022.1"/>
    <property type="molecule type" value="Genomic_DNA"/>
</dbReference>
<proteinExistence type="predicted"/>
<protein>
    <submittedName>
        <fullName evidence="2">Glycoside hydrolase</fullName>
    </submittedName>
</protein>
<feature type="chain" id="PRO_5004506601" evidence="1">
    <location>
        <begin position="17"/>
        <end position="281"/>
    </location>
</feature>
<dbReference type="HOGENOM" id="CLU_032571_2_3_1"/>
<keyword evidence="2" id="KW-0378">Hydrolase</keyword>
<dbReference type="eggNOG" id="ENOG502S005">
    <property type="taxonomic scope" value="Eukaryota"/>
</dbReference>
<dbReference type="PANTHER" id="PTHR36182:SF2">
    <property type="entry name" value="LYTIC POLYSACCHARIDE MONOOXYGENASE"/>
    <property type="match status" value="1"/>
</dbReference>
<dbReference type="VEuPathDB" id="FungiDB:F503_00176"/>
<feature type="signal peptide" evidence="1">
    <location>
        <begin position="1"/>
        <end position="16"/>
    </location>
</feature>
<gene>
    <name evidence="2" type="ORF">F503_00176</name>
</gene>